<evidence type="ECO:0000256" key="3">
    <source>
        <dbReference type="ARBA" id="ARBA00006577"/>
    </source>
</evidence>
<protein>
    <recommendedName>
        <fullName evidence="10">Peptidyl-prolyl cis-trans isomerase</fullName>
        <ecNumber evidence="10">5.2.1.8</ecNumber>
    </recommendedName>
</protein>
<dbReference type="EC" id="5.2.1.8" evidence="10"/>
<comment type="subcellular location">
    <subcellularLocation>
        <location evidence="2">Cytoplasm</location>
    </subcellularLocation>
</comment>
<dbReference type="PROSITE" id="PS50059">
    <property type="entry name" value="FKBP_PPIASE"/>
    <property type="match status" value="1"/>
</dbReference>
<dbReference type="InterPro" id="IPR046357">
    <property type="entry name" value="PPIase_dom_sf"/>
</dbReference>
<evidence type="ECO:0000256" key="1">
    <source>
        <dbReference type="ARBA" id="ARBA00000971"/>
    </source>
</evidence>
<reference evidence="12 13" key="1">
    <citation type="journal article" date="2013" name="Genome Announc.">
        <title>Genome Sequence of the Pyrene- and Fluoranthene-Degrading Bacterium Cycloclasticus sp. Strain PY97M.</title>
        <authorList>
            <person name="Cui Z."/>
            <person name="Xu G."/>
            <person name="Li Q."/>
            <person name="Gao W."/>
            <person name="Zheng L."/>
        </authorList>
    </citation>
    <scope>NUCLEOTIDE SEQUENCE [LARGE SCALE GENOMIC DNA]</scope>
    <source>
        <strain evidence="12 13">PY97M</strain>
    </source>
</reference>
<proteinExistence type="inferred from homology"/>
<dbReference type="GO" id="GO:0003755">
    <property type="term" value="F:peptidyl-prolyl cis-trans isomerase activity"/>
    <property type="evidence" value="ECO:0007669"/>
    <property type="project" value="UniProtKB-UniRule"/>
</dbReference>
<dbReference type="GO" id="GO:0005737">
    <property type="term" value="C:cytoplasm"/>
    <property type="evidence" value="ECO:0007669"/>
    <property type="project" value="UniProtKB-SubCell"/>
</dbReference>
<dbReference type="SUPFAM" id="SSF54534">
    <property type="entry name" value="FKBP-like"/>
    <property type="match status" value="1"/>
</dbReference>
<dbReference type="InterPro" id="IPR001179">
    <property type="entry name" value="PPIase_FKBP_dom"/>
</dbReference>
<keyword evidence="4" id="KW-0963">Cytoplasm</keyword>
<evidence type="ECO:0000313" key="12">
    <source>
        <dbReference type="EMBL" id="EPD13220.1"/>
    </source>
</evidence>
<evidence type="ECO:0000256" key="10">
    <source>
        <dbReference type="RuleBase" id="RU003915"/>
    </source>
</evidence>
<dbReference type="Proteomes" id="UP000015462">
    <property type="component" value="Unassembled WGS sequence"/>
</dbReference>
<dbReference type="EMBL" id="ASHL01000004">
    <property type="protein sequence ID" value="EPD13220.1"/>
    <property type="molecule type" value="Genomic_DNA"/>
</dbReference>
<evidence type="ECO:0000259" key="11">
    <source>
        <dbReference type="PROSITE" id="PS50059"/>
    </source>
</evidence>
<comment type="function">
    <text evidence="8">Also involved in hydrogenase metallocenter assembly, probably by participating in the nickel insertion step. This function in hydrogenase biosynthesis requires chaperone activity and the presence of the metal-binding domain, but not PPIase activity.</text>
</comment>
<evidence type="ECO:0000256" key="7">
    <source>
        <dbReference type="ARBA" id="ARBA00023235"/>
    </source>
</evidence>
<evidence type="ECO:0000256" key="8">
    <source>
        <dbReference type="ARBA" id="ARBA00037071"/>
    </source>
</evidence>
<accession>A0AB33Z1K6</accession>
<keyword evidence="7 9" id="KW-0413">Isomerase</keyword>
<evidence type="ECO:0000256" key="5">
    <source>
        <dbReference type="ARBA" id="ARBA00023110"/>
    </source>
</evidence>
<dbReference type="PANTHER" id="PTHR47861">
    <property type="entry name" value="FKBP-TYPE PEPTIDYL-PROLYL CIS-TRANS ISOMERASE SLYD"/>
    <property type="match status" value="1"/>
</dbReference>
<dbReference type="Pfam" id="PF00254">
    <property type="entry name" value="FKBP_C"/>
    <property type="match status" value="1"/>
</dbReference>
<sequence length="173" mass="19187">MLKLLFIDHKLLTMQITKDTVVRFNYILKNDEQEIIERSSAQEPIAYLQGHGGMIRGVQLALEGKQAGDKFSVSVEPKDGYGERLDNSIQSVPVKHLMGAKKWRPGMIATVQTEKGQHQVNVVKVGKFMAKVDTNHPLAGQTLHFDIDIVDVRAATQEEISHGHAHGAGGHHH</sequence>
<evidence type="ECO:0000256" key="2">
    <source>
        <dbReference type="ARBA" id="ARBA00004496"/>
    </source>
</evidence>
<keyword evidence="6" id="KW-0143">Chaperone</keyword>
<comment type="catalytic activity">
    <reaction evidence="1 9 10">
        <text>[protein]-peptidylproline (omega=180) = [protein]-peptidylproline (omega=0)</text>
        <dbReference type="Rhea" id="RHEA:16237"/>
        <dbReference type="Rhea" id="RHEA-COMP:10747"/>
        <dbReference type="Rhea" id="RHEA-COMP:10748"/>
        <dbReference type="ChEBI" id="CHEBI:83833"/>
        <dbReference type="ChEBI" id="CHEBI:83834"/>
        <dbReference type="EC" id="5.2.1.8"/>
    </reaction>
</comment>
<comment type="similarity">
    <text evidence="3 10">Belongs to the FKBP-type PPIase family.</text>
</comment>
<gene>
    <name evidence="12" type="ORF">L196_06245</name>
</gene>
<evidence type="ECO:0000256" key="4">
    <source>
        <dbReference type="ARBA" id="ARBA00022490"/>
    </source>
</evidence>
<organism evidence="12 13">
    <name type="scientific">Cycloclasticus pugetii</name>
    <dbReference type="NCBI Taxonomy" id="34068"/>
    <lineage>
        <taxon>Bacteria</taxon>
        <taxon>Pseudomonadati</taxon>
        <taxon>Pseudomonadota</taxon>
        <taxon>Gammaproteobacteria</taxon>
        <taxon>Thiotrichales</taxon>
        <taxon>Piscirickettsiaceae</taxon>
        <taxon>Cycloclasticus</taxon>
    </lineage>
</organism>
<comment type="caution">
    <text evidence="12">The sequence shown here is derived from an EMBL/GenBank/DDBJ whole genome shotgun (WGS) entry which is preliminary data.</text>
</comment>
<dbReference type="PANTHER" id="PTHR47861:SF3">
    <property type="entry name" value="FKBP-TYPE PEPTIDYL-PROLYL CIS-TRANS ISOMERASE SLYD"/>
    <property type="match status" value="1"/>
</dbReference>
<keyword evidence="13" id="KW-1185">Reference proteome</keyword>
<dbReference type="RefSeq" id="WP_016390355.1">
    <property type="nucleotide sequence ID" value="NZ_KE646807.1"/>
</dbReference>
<evidence type="ECO:0000256" key="6">
    <source>
        <dbReference type="ARBA" id="ARBA00023186"/>
    </source>
</evidence>
<dbReference type="GO" id="GO:0042026">
    <property type="term" value="P:protein refolding"/>
    <property type="evidence" value="ECO:0007669"/>
    <property type="project" value="UniProtKB-ARBA"/>
</dbReference>
<keyword evidence="5 9" id="KW-0697">Rotamase</keyword>
<evidence type="ECO:0000313" key="13">
    <source>
        <dbReference type="Proteomes" id="UP000015462"/>
    </source>
</evidence>
<name>A0AB33Z1K6_9GAMM</name>
<dbReference type="Gene3D" id="3.10.50.40">
    <property type="match status" value="1"/>
</dbReference>
<feature type="domain" description="PPIase FKBP-type" evidence="11">
    <location>
        <begin position="19"/>
        <end position="93"/>
    </location>
</feature>
<dbReference type="AlphaFoldDB" id="A0AB33Z1K6"/>
<evidence type="ECO:0000256" key="9">
    <source>
        <dbReference type="PROSITE-ProRule" id="PRU00277"/>
    </source>
</evidence>